<evidence type="ECO:0008006" key="3">
    <source>
        <dbReference type="Google" id="ProtNLM"/>
    </source>
</evidence>
<dbReference type="EnsemblMetazoa" id="ASTEI11598-RA">
    <property type="protein sequence ID" value="ASTEI11598-PA"/>
    <property type="gene ID" value="ASTEI11598"/>
</dbReference>
<name>A0A182YT12_ANOST</name>
<sequence length="176" mass="20420">MTECVGINNFSRNPIILPRRDYGTDLIIREHHERYKHGNHNTALSEVRMRYHIPKLLGEYRRVRRDCQWCKGSTTSARFLCFTSRAVHLEIAASLNTASCILAPHFGGCWERLVRSVKKVLHQFVFPKRPTDEVMLSTFTEIELILNSRPLTYVPLNDGLADPITRITRQKDELSQ</sequence>
<evidence type="ECO:0000313" key="1">
    <source>
        <dbReference type="EnsemblMetazoa" id="ASTEI11598-PA"/>
    </source>
</evidence>
<dbReference type="PANTHER" id="PTHR47331">
    <property type="entry name" value="PHD-TYPE DOMAIN-CONTAINING PROTEIN"/>
    <property type="match status" value="1"/>
</dbReference>
<dbReference type="Proteomes" id="UP000076408">
    <property type="component" value="Unassembled WGS sequence"/>
</dbReference>
<reference evidence="2" key="1">
    <citation type="journal article" date="2014" name="Genome Biol.">
        <title>Genome analysis of a major urban malaria vector mosquito, Anopheles stephensi.</title>
        <authorList>
            <person name="Jiang X."/>
            <person name="Peery A."/>
            <person name="Hall A.B."/>
            <person name="Sharma A."/>
            <person name="Chen X.G."/>
            <person name="Waterhouse R.M."/>
            <person name="Komissarov A."/>
            <person name="Riehle M.M."/>
            <person name="Shouche Y."/>
            <person name="Sharakhova M.V."/>
            <person name="Lawson D."/>
            <person name="Pakpour N."/>
            <person name="Arensburger P."/>
            <person name="Davidson V.L."/>
            <person name="Eiglmeier K."/>
            <person name="Emrich S."/>
            <person name="George P."/>
            <person name="Kennedy R.C."/>
            <person name="Mane S.P."/>
            <person name="Maslen G."/>
            <person name="Oringanje C."/>
            <person name="Qi Y."/>
            <person name="Settlage R."/>
            <person name="Tojo M."/>
            <person name="Tubio J.M."/>
            <person name="Unger M.F."/>
            <person name="Wang B."/>
            <person name="Vernick K.D."/>
            <person name="Ribeiro J.M."/>
            <person name="James A.A."/>
            <person name="Michel K."/>
            <person name="Riehle M.A."/>
            <person name="Luckhart S."/>
            <person name="Sharakhov I.V."/>
            <person name="Tu Z."/>
        </authorList>
    </citation>
    <scope>NUCLEOTIDE SEQUENCE [LARGE SCALE GENOMIC DNA]</scope>
    <source>
        <strain evidence="2">Indian</strain>
    </source>
</reference>
<protein>
    <recommendedName>
        <fullName evidence="3">Integrase zinc-binding domain-containing protein</fullName>
    </recommendedName>
</protein>
<accession>A0A182YT12</accession>
<dbReference type="VEuPathDB" id="VectorBase:ASTEI11598"/>
<proteinExistence type="predicted"/>
<evidence type="ECO:0000313" key="2">
    <source>
        <dbReference type="Proteomes" id="UP000076408"/>
    </source>
</evidence>
<dbReference type="STRING" id="30069.A0A182YT12"/>
<dbReference type="PANTHER" id="PTHR47331:SF1">
    <property type="entry name" value="GAG-LIKE PROTEIN"/>
    <property type="match status" value="1"/>
</dbReference>
<organism evidence="1 2">
    <name type="scientific">Anopheles stephensi</name>
    <name type="common">Indo-Pakistan malaria mosquito</name>
    <dbReference type="NCBI Taxonomy" id="30069"/>
    <lineage>
        <taxon>Eukaryota</taxon>
        <taxon>Metazoa</taxon>
        <taxon>Ecdysozoa</taxon>
        <taxon>Arthropoda</taxon>
        <taxon>Hexapoda</taxon>
        <taxon>Insecta</taxon>
        <taxon>Pterygota</taxon>
        <taxon>Neoptera</taxon>
        <taxon>Endopterygota</taxon>
        <taxon>Diptera</taxon>
        <taxon>Nematocera</taxon>
        <taxon>Culicoidea</taxon>
        <taxon>Culicidae</taxon>
        <taxon>Anophelinae</taxon>
        <taxon>Anopheles</taxon>
    </lineage>
</organism>
<dbReference type="AlphaFoldDB" id="A0A182YT12"/>
<keyword evidence="2" id="KW-1185">Reference proteome</keyword>
<reference evidence="1" key="2">
    <citation type="submission" date="2020-05" db="UniProtKB">
        <authorList>
            <consortium name="EnsemblMetazoa"/>
        </authorList>
    </citation>
    <scope>IDENTIFICATION</scope>
    <source>
        <strain evidence="1">Indian</strain>
    </source>
</reference>